<dbReference type="PRINTS" id="PR00371">
    <property type="entry name" value="FPNCR"/>
</dbReference>
<dbReference type="InterPro" id="IPR020846">
    <property type="entry name" value="MFS_dom"/>
</dbReference>
<evidence type="ECO:0000256" key="6">
    <source>
        <dbReference type="ARBA" id="ARBA00010992"/>
    </source>
</evidence>
<feature type="transmembrane region" description="Helical" evidence="25">
    <location>
        <begin position="425"/>
        <end position="446"/>
    </location>
</feature>
<dbReference type="PANTHER" id="PTHR48022">
    <property type="entry name" value="PLASTIDIC GLUCOSE TRANSPORTER 4"/>
    <property type="match status" value="1"/>
</dbReference>
<evidence type="ECO:0000259" key="27">
    <source>
        <dbReference type="PROSITE" id="PS50850"/>
    </source>
</evidence>
<dbReference type="FunFam" id="1.20.1250.20:FF:000134">
    <property type="entry name" value="MFS sugar transporter protein"/>
    <property type="match status" value="1"/>
</dbReference>
<protein>
    <recommendedName>
        <fullName evidence="20">NADH-cytochrome b5 reductase 1</fullName>
        <ecNumber evidence="7">1.6.2.2</ecNumber>
    </recommendedName>
    <alternativeName>
        <fullName evidence="21">Microsomal cytochrome b reductase</fullName>
    </alternativeName>
</protein>
<dbReference type="InterPro" id="IPR001709">
    <property type="entry name" value="Flavoprot_Pyr_Nucl_cyt_Rdtase"/>
</dbReference>
<keyword evidence="17 25" id="KW-0472">Membrane</keyword>
<proteinExistence type="inferred from homology"/>
<comment type="catalytic activity">
    <reaction evidence="22">
        <text>2 Fe(III)-[cytochrome b5] + NADH = 2 Fe(II)-[cytochrome b5] + NAD(+) + H(+)</text>
        <dbReference type="Rhea" id="RHEA:46680"/>
        <dbReference type="Rhea" id="RHEA-COMP:10438"/>
        <dbReference type="Rhea" id="RHEA-COMP:10439"/>
        <dbReference type="ChEBI" id="CHEBI:15378"/>
        <dbReference type="ChEBI" id="CHEBI:29033"/>
        <dbReference type="ChEBI" id="CHEBI:29034"/>
        <dbReference type="ChEBI" id="CHEBI:57540"/>
        <dbReference type="ChEBI" id="CHEBI:57945"/>
        <dbReference type="EC" id="1.6.2.2"/>
    </reaction>
</comment>
<evidence type="ECO:0000256" key="24">
    <source>
        <dbReference type="SAM" id="MobiDB-lite"/>
    </source>
</evidence>
<feature type="domain" description="FAD-binding FR-type" evidence="28">
    <location>
        <begin position="759"/>
        <end position="862"/>
    </location>
</feature>
<evidence type="ECO:0000256" key="10">
    <source>
        <dbReference type="ARBA" id="ARBA00022692"/>
    </source>
</evidence>
<dbReference type="PROSITE" id="PS50850">
    <property type="entry name" value="MFS"/>
    <property type="match status" value="1"/>
</dbReference>
<dbReference type="Pfam" id="PF00083">
    <property type="entry name" value="Sugar_tr"/>
    <property type="match status" value="1"/>
</dbReference>
<dbReference type="Gene3D" id="3.10.120.10">
    <property type="entry name" value="Cytochrome b5-like heme/steroid binding domain"/>
    <property type="match status" value="1"/>
</dbReference>
<evidence type="ECO:0000256" key="7">
    <source>
        <dbReference type="ARBA" id="ARBA00012011"/>
    </source>
</evidence>
<feature type="transmembrane region" description="Helical" evidence="25">
    <location>
        <begin position="330"/>
        <end position="351"/>
    </location>
</feature>
<keyword evidence="11" id="KW-1000">Mitochondrion outer membrane</keyword>
<evidence type="ECO:0000256" key="2">
    <source>
        <dbReference type="ARBA" id="ARBA00004141"/>
    </source>
</evidence>
<dbReference type="InterPro" id="IPR005829">
    <property type="entry name" value="Sugar_transporter_CS"/>
</dbReference>
<dbReference type="Proteomes" id="UP000767238">
    <property type="component" value="Unassembled WGS sequence"/>
</dbReference>
<dbReference type="InterPro" id="IPR001199">
    <property type="entry name" value="Cyt_B5-like_heme/steroid-bd"/>
</dbReference>
<dbReference type="PRINTS" id="PR00406">
    <property type="entry name" value="CYTB5RDTASE"/>
</dbReference>
<dbReference type="SUPFAM" id="SSF55856">
    <property type="entry name" value="Cytochrome b5-like heme/steroid binding domain"/>
    <property type="match status" value="1"/>
</dbReference>
<keyword evidence="8" id="KW-0813">Transport</keyword>
<evidence type="ECO:0000313" key="29">
    <source>
        <dbReference type="EMBL" id="KAH0223650.1"/>
    </source>
</evidence>
<feature type="domain" description="Cytochrome b5 heme-binding" evidence="26">
    <location>
        <begin position="515"/>
        <end position="593"/>
    </location>
</feature>
<dbReference type="InterPro" id="IPR036400">
    <property type="entry name" value="Cyt_B5-like_heme/steroid_sf"/>
</dbReference>
<feature type="transmembrane region" description="Helical" evidence="25">
    <location>
        <begin position="299"/>
        <end position="323"/>
    </location>
</feature>
<reference evidence="29" key="2">
    <citation type="submission" date="2021-08" db="EMBL/GenBank/DDBJ databases">
        <authorList>
            <person name="Gostincar C."/>
            <person name="Sun X."/>
            <person name="Song Z."/>
            <person name="Gunde-Cimerman N."/>
        </authorList>
    </citation>
    <scope>NUCLEOTIDE SEQUENCE</scope>
    <source>
        <strain evidence="29">EXF-8016</strain>
    </source>
</reference>
<feature type="transmembrane region" description="Helical" evidence="25">
    <location>
        <begin position="172"/>
        <end position="193"/>
    </location>
</feature>
<evidence type="ECO:0000256" key="22">
    <source>
        <dbReference type="ARBA" id="ARBA00047682"/>
    </source>
</evidence>
<evidence type="ECO:0000256" key="3">
    <source>
        <dbReference type="ARBA" id="ARBA00004572"/>
    </source>
</evidence>
<dbReference type="GO" id="GO:0005351">
    <property type="term" value="F:carbohydrate:proton symporter activity"/>
    <property type="evidence" value="ECO:0007669"/>
    <property type="project" value="TreeGrafter"/>
</dbReference>
<feature type="transmembrane region" description="Helical" evidence="25">
    <location>
        <begin position="110"/>
        <end position="128"/>
    </location>
</feature>
<dbReference type="FunFam" id="2.40.30.10:FF:000032">
    <property type="entry name" value="NADH-cytochrome b5 reductase"/>
    <property type="match status" value="1"/>
</dbReference>
<comment type="caution">
    <text evidence="29">The sequence shown here is derived from an EMBL/GenBank/DDBJ whole genome shotgun (WGS) entry which is preliminary data.</text>
</comment>
<evidence type="ECO:0000256" key="18">
    <source>
        <dbReference type="ARBA" id="ARBA00037104"/>
    </source>
</evidence>
<dbReference type="EC" id="1.6.2.2" evidence="7"/>
<dbReference type="AlphaFoldDB" id="A0A9P8GHL6"/>
<dbReference type="PROSITE" id="PS51384">
    <property type="entry name" value="FAD_FR"/>
    <property type="match status" value="1"/>
</dbReference>
<evidence type="ECO:0000256" key="14">
    <source>
        <dbReference type="ARBA" id="ARBA00023002"/>
    </source>
</evidence>
<keyword evidence="14" id="KW-0560">Oxidoreductase</keyword>
<dbReference type="EMBL" id="JAHFYH010000024">
    <property type="protein sequence ID" value="KAH0223650.1"/>
    <property type="molecule type" value="Genomic_DNA"/>
</dbReference>
<comment type="subcellular location">
    <subcellularLocation>
        <location evidence="2">Membrane</location>
        <topology evidence="2">Multi-pass membrane protein</topology>
    </subcellularLocation>
    <subcellularLocation>
        <location evidence="3">Mitochondrion outer membrane</location>
        <topology evidence="3">Single-pass membrane protein</topology>
    </subcellularLocation>
</comment>
<dbReference type="Pfam" id="PF00970">
    <property type="entry name" value="FAD_binding_6"/>
    <property type="match status" value="1"/>
</dbReference>
<dbReference type="InterPro" id="IPR003663">
    <property type="entry name" value="Sugar/inositol_transpt"/>
</dbReference>
<evidence type="ECO:0000256" key="12">
    <source>
        <dbReference type="ARBA" id="ARBA00022827"/>
    </source>
</evidence>
<organism evidence="29 30">
    <name type="scientific">Aureobasidium melanogenum</name>
    <name type="common">Aureobasidium pullulans var. melanogenum</name>
    <dbReference type="NCBI Taxonomy" id="46634"/>
    <lineage>
        <taxon>Eukaryota</taxon>
        <taxon>Fungi</taxon>
        <taxon>Dikarya</taxon>
        <taxon>Ascomycota</taxon>
        <taxon>Pezizomycotina</taxon>
        <taxon>Dothideomycetes</taxon>
        <taxon>Dothideomycetidae</taxon>
        <taxon>Dothideales</taxon>
        <taxon>Saccotheciaceae</taxon>
        <taxon>Aureobasidium</taxon>
    </lineage>
</organism>
<dbReference type="SUPFAM" id="SSF63380">
    <property type="entry name" value="Riboflavin synthase domain-like"/>
    <property type="match status" value="1"/>
</dbReference>
<comment type="cofactor">
    <cofactor evidence="1">
        <name>FAD</name>
        <dbReference type="ChEBI" id="CHEBI:57692"/>
    </cofactor>
</comment>
<dbReference type="Gene3D" id="2.40.30.10">
    <property type="entry name" value="Translation factors"/>
    <property type="match status" value="1"/>
</dbReference>
<dbReference type="NCBIfam" id="TIGR00879">
    <property type="entry name" value="SP"/>
    <property type="match status" value="1"/>
</dbReference>
<dbReference type="SUPFAM" id="SSF52343">
    <property type="entry name" value="Ferredoxin reductase-like, C-terminal NADP-linked domain"/>
    <property type="match status" value="1"/>
</dbReference>
<evidence type="ECO:0000256" key="4">
    <source>
        <dbReference type="ARBA" id="ARBA00005156"/>
    </source>
</evidence>
<keyword evidence="13 25" id="KW-1133">Transmembrane helix</keyword>
<dbReference type="PANTHER" id="PTHR48022:SF28">
    <property type="entry name" value="MAJOR FACILITATOR SUPERFAMILY (MFS) PROFILE DOMAIN-CONTAINING PROTEIN-RELATED"/>
    <property type="match status" value="1"/>
</dbReference>
<feature type="region of interest" description="Disordered" evidence="24">
    <location>
        <begin position="608"/>
        <end position="631"/>
    </location>
</feature>
<comment type="pathway">
    <text evidence="4">Protein modification; peptidyl-diphthamide biosynthesis.</text>
</comment>
<evidence type="ECO:0000256" key="25">
    <source>
        <dbReference type="SAM" id="Phobius"/>
    </source>
</evidence>
<evidence type="ECO:0000256" key="16">
    <source>
        <dbReference type="ARBA" id="ARBA00023128"/>
    </source>
</evidence>
<dbReference type="InterPro" id="IPR017927">
    <property type="entry name" value="FAD-bd_FR_type"/>
</dbReference>
<gene>
    <name evidence="29" type="ORF">KCV03_g4214</name>
</gene>
<dbReference type="GO" id="GO:0005741">
    <property type="term" value="C:mitochondrial outer membrane"/>
    <property type="evidence" value="ECO:0007669"/>
    <property type="project" value="UniProtKB-SubCell"/>
</dbReference>
<keyword evidence="10 25" id="KW-0812">Transmembrane</keyword>
<evidence type="ECO:0000259" key="26">
    <source>
        <dbReference type="PROSITE" id="PS50255"/>
    </source>
</evidence>
<evidence type="ECO:0000256" key="15">
    <source>
        <dbReference type="ARBA" id="ARBA00023027"/>
    </source>
</evidence>
<dbReference type="Pfam" id="PF00173">
    <property type="entry name" value="Cyt-b5"/>
    <property type="match status" value="1"/>
</dbReference>
<evidence type="ECO:0000256" key="17">
    <source>
        <dbReference type="ARBA" id="ARBA00023136"/>
    </source>
</evidence>
<name>A0A9P8GHL6_AURME</name>
<evidence type="ECO:0000256" key="19">
    <source>
        <dbReference type="ARBA" id="ARBA00038836"/>
    </source>
</evidence>
<reference evidence="29" key="1">
    <citation type="journal article" date="2021" name="J Fungi (Basel)">
        <title>Virulence traits and population genomics of the black yeast Aureobasidium melanogenum.</title>
        <authorList>
            <person name="Cernosa A."/>
            <person name="Sun X."/>
            <person name="Gostincar C."/>
            <person name="Fang C."/>
            <person name="Gunde-Cimerman N."/>
            <person name="Song Z."/>
        </authorList>
    </citation>
    <scope>NUCLEOTIDE SEQUENCE</scope>
    <source>
        <strain evidence="29">EXF-8016</strain>
    </source>
</reference>
<keyword evidence="9" id="KW-0285">Flavoprotein</keyword>
<dbReference type="InterPro" id="IPR008333">
    <property type="entry name" value="Cbr1-like_FAD-bd_dom"/>
</dbReference>
<feature type="transmembrane region" description="Helical" evidence="25">
    <location>
        <begin position="7"/>
        <end position="27"/>
    </location>
</feature>
<sequence>MAIELRGNALISIILLASGLDFLLFGFDQGLFGGVLAGDGFKHMLGNPSATRTGLVTAIYDIGCALGAVMAFLVGDKVGRKKSIVYANIIVIIGAAIQTASFSYAQMCVARIIAGVGVGFSTVAVPILQSETLPSRNRGALLVVQLALIIIGVAIASWLCFATLYSTTSFQWRFPIACQMLFSGLVLCLTPFLPETPRWLAENGRTEEARQIIARLEDKPVDHLDVDSQLNEICEVIAIEQEAGDASWGEVFTNSTKSRNLHRVILGMGPYMMNQWSGINALCYYLAYILENYLGYSPSMALILASVAFTQYAIFSWPPYFYIDRLGRRWTVIFSAIGCAACMAVIAGALVNPTHTNSIVAVAFMFLFMDCFTLGILPVSWSYSAEIQPLRVRNKATAVGVFGHWMSNFDVVMVTPIGLSNIGGNYFWVWAIVNASFVPLTWFFGVETSGRSLEKIDHMFFDEPRVCMGLNKNHTRVINKEMYDEERRLSIARDEKKMDVEQISVVSKLVLPIMTQTYTLAQVAEHKAQGDSWIVIHNKVYDVTSYIAEDNHPGGVEVLSESAGTNATESFEDIEHYEDAREQLVPMYIGEIAEEDAAEDPETHKVEFKPVQADTSHVKPKPRSKDNTPSTLKNIAQSTALTSLGICLGISYSNGGLNQARTVVLRGIERTIRYLRDRRQIVPQGHSHSMWTAFGAAFALNLALVGVGVVYLAEKLDVQASFTSYPATRKRKNHLRTMRSPPIQAKAKQIKPHPCIDPLKWTKFPVSENKQLSHNVYRITFSLPKENSILGLPIGQHIAIRADVNGKSVQRSYTPISNDSDPGRIVVVFKVYPGGAITNYLAGLKKGDMVEIRGPKGAMTYEKGLTKHIGMIAGGTGITPMYQLIRAICEDKDDPTTVGLLFANNAEEDILLRDELEHWAKEFPSKFTINNVLARPSKEWTGYTGFVTPELIQKHLPKPQGNDSKILLCGPPPMVNIMKETLANQGFERPSAMSKKTDQIFLF</sequence>
<dbReference type="Gene3D" id="1.20.1250.20">
    <property type="entry name" value="MFS general substrate transporter like domains"/>
    <property type="match status" value="1"/>
</dbReference>
<keyword evidence="15" id="KW-0520">NAD</keyword>
<dbReference type="Pfam" id="PF00175">
    <property type="entry name" value="NAD_binding_1"/>
    <property type="match status" value="1"/>
</dbReference>
<accession>A0A9P8GHL6</accession>
<comment type="similarity">
    <text evidence="5">Belongs to the flavoprotein pyridine nucleotide cytochrome reductase family.</text>
</comment>
<dbReference type="InterPro" id="IPR017938">
    <property type="entry name" value="Riboflavin_synthase-like_b-brl"/>
</dbReference>
<feature type="transmembrane region" description="Helical" evidence="25">
    <location>
        <begin position="85"/>
        <end position="104"/>
    </location>
</feature>
<dbReference type="FunFam" id="3.40.50.80:FF:000019">
    <property type="entry name" value="NADH-cytochrome b5 reductase"/>
    <property type="match status" value="1"/>
</dbReference>
<feature type="transmembrane region" description="Helical" evidence="25">
    <location>
        <begin position="689"/>
        <end position="713"/>
    </location>
</feature>
<evidence type="ECO:0000256" key="13">
    <source>
        <dbReference type="ARBA" id="ARBA00022989"/>
    </source>
</evidence>
<dbReference type="InterPro" id="IPR001433">
    <property type="entry name" value="OxRdtase_FAD/NAD-bd"/>
</dbReference>
<feature type="non-terminal residue" evidence="29">
    <location>
        <position position="1"/>
    </location>
</feature>
<evidence type="ECO:0000256" key="11">
    <source>
        <dbReference type="ARBA" id="ARBA00022787"/>
    </source>
</evidence>
<dbReference type="PROSITE" id="PS00217">
    <property type="entry name" value="SUGAR_TRANSPORT_2"/>
    <property type="match status" value="1"/>
</dbReference>
<evidence type="ECO:0000256" key="8">
    <source>
        <dbReference type="ARBA" id="ARBA00022448"/>
    </source>
</evidence>
<evidence type="ECO:0000256" key="9">
    <source>
        <dbReference type="ARBA" id="ARBA00022630"/>
    </source>
</evidence>
<dbReference type="SMART" id="SM01117">
    <property type="entry name" value="Cyt-b5"/>
    <property type="match status" value="1"/>
</dbReference>
<comment type="catalytic activity">
    <reaction evidence="23">
        <text>2 Fe(3+)-[Dph3] + NADH = 2 Fe(2+)-[Dph3] + NAD(+) + H(+)</text>
        <dbReference type="Rhea" id="RHEA:71231"/>
        <dbReference type="Rhea" id="RHEA-COMP:18002"/>
        <dbReference type="Rhea" id="RHEA-COMP:18003"/>
        <dbReference type="ChEBI" id="CHEBI:15378"/>
        <dbReference type="ChEBI" id="CHEBI:29033"/>
        <dbReference type="ChEBI" id="CHEBI:29034"/>
        <dbReference type="ChEBI" id="CHEBI:57540"/>
        <dbReference type="ChEBI" id="CHEBI:57945"/>
        <dbReference type="ChEBI" id="CHEBI:83228"/>
    </reaction>
    <physiologicalReaction direction="left-to-right" evidence="23">
        <dbReference type="Rhea" id="RHEA:71232"/>
    </physiologicalReaction>
</comment>
<feature type="domain" description="Major facilitator superfamily (MFS) profile" evidence="27">
    <location>
        <begin position="14"/>
        <end position="449"/>
    </location>
</feature>
<evidence type="ECO:0000259" key="28">
    <source>
        <dbReference type="PROSITE" id="PS51384"/>
    </source>
</evidence>
<dbReference type="Gene3D" id="3.40.50.80">
    <property type="entry name" value="Nucleotide-binding domain of ferredoxin-NADP reductase (FNR) module"/>
    <property type="match status" value="1"/>
</dbReference>
<comment type="function">
    <text evidence="18">NADH-dependent reductase for DPH3 and cytochrome b5. Required for the first step of diphthamide biosynthesis, a post-translational modification of histidine which occurs in elongation factor 2. DPH1 and DPH2 transfer a 3-amino-3-carboxypropyl (ACP) group from S-adenosyl-L-methionine (SAM) to a histidine residue, the reaction is assisted by a reduction system comprising DPH3 and a NADH-dependent reductase, predominantly CBR1. By reducing DPH3, also involved in the formation of the tRNA wobble base modification mcm5s 2U (5-methoxycarbonylmethyl-2-thiouridine), mediated by the elongator complex. The cytochrome b5/NADH cytochrome b5 reductase electron transfer system supports the catalytic activity of several sterol biosynthetic enzymes.</text>
</comment>
<feature type="transmembrane region" description="Helical" evidence="25">
    <location>
        <begin position="140"/>
        <end position="166"/>
    </location>
</feature>
<evidence type="ECO:0000313" key="30">
    <source>
        <dbReference type="Proteomes" id="UP000767238"/>
    </source>
</evidence>
<feature type="transmembrane region" description="Helical" evidence="25">
    <location>
        <begin position="54"/>
        <end position="73"/>
    </location>
</feature>
<dbReference type="InterPro" id="IPR039261">
    <property type="entry name" value="FNR_nucleotide-bd"/>
</dbReference>
<evidence type="ECO:0000256" key="21">
    <source>
        <dbReference type="ARBA" id="ARBA00041901"/>
    </source>
</evidence>
<dbReference type="SUPFAM" id="SSF103473">
    <property type="entry name" value="MFS general substrate transporter"/>
    <property type="match status" value="1"/>
</dbReference>
<evidence type="ECO:0000256" key="1">
    <source>
        <dbReference type="ARBA" id="ARBA00001974"/>
    </source>
</evidence>
<keyword evidence="12" id="KW-0274">FAD</keyword>
<comment type="similarity">
    <text evidence="6">Belongs to the major facilitator superfamily. Sugar transporter (TC 2.A.1.1) family.</text>
</comment>
<dbReference type="InterPro" id="IPR036259">
    <property type="entry name" value="MFS_trans_sf"/>
</dbReference>
<dbReference type="CDD" id="cd06183">
    <property type="entry name" value="cyt_b5_reduct_like"/>
    <property type="match status" value="1"/>
</dbReference>
<evidence type="ECO:0000256" key="23">
    <source>
        <dbReference type="ARBA" id="ARBA00049138"/>
    </source>
</evidence>
<keyword evidence="16" id="KW-0496">Mitochondrion</keyword>
<comment type="subunit">
    <text evidence="19">Monomer. Component of the 2-(3-amino-3-carboxypropyl)histidine synthase complex composed of DPH1, DPH2, DPH3 and a NADH-dependent reductase, predominantly CBR1.</text>
</comment>
<dbReference type="InterPro" id="IPR050360">
    <property type="entry name" value="MFS_Sugar_Transporters"/>
</dbReference>
<dbReference type="GO" id="GO:0090524">
    <property type="term" value="F:cytochrome-b5 reductase activity, acting on NADH"/>
    <property type="evidence" value="ECO:0007669"/>
    <property type="project" value="UniProtKB-EC"/>
</dbReference>
<dbReference type="InterPro" id="IPR005828">
    <property type="entry name" value="MFS_sugar_transport-like"/>
</dbReference>
<evidence type="ECO:0000256" key="5">
    <source>
        <dbReference type="ARBA" id="ARBA00006105"/>
    </source>
</evidence>
<dbReference type="PROSITE" id="PS50255">
    <property type="entry name" value="CYTOCHROME_B5_2"/>
    <property type="match status" value="1"/>
</dbReference>
<evidence type="ECO:0000256" key="20">
    <source>
        <dbReference type="ARBA" id="ARBA00039438"/>
    </source>
</evidence>
<feature type="transmembrane region" description="Helical" evidence="25">
    <location>
        <begin position="357"/>
        <end position="377"/>
    </location>
</feature>